<feature type="non-terminal residue" evidence="1">
    <location>
        <position position="87"/>
    </location>
</feature>
<gene>
    <name evidence="1" type="ORF">METZ01_LOCUS494900</name>
</gene>
<name>A0A383DC11_9ZZZZ</name>
<feature type="non-terminal residue" evidence="1">
    <location>
        <position position="1"/>
    </location>
</feature>
<dbReference type="EMBL" id="UINC01216065">
    <property type="protein sequence ID" value="SVE42046.1"/>
    <property type="molecule type" value="Genomic_DNA"/>
</dbReference>
<organism evidence="1">
    <name type="scientific">marine metagenome</name>
    <dbReference type="NCBI Taxonomy" id="408172"/>
    <lineage>
        <taxon>unclassified sequences</taxon>
        <taxon>metagenomes</taxon>
        <taxon>ecological metagenomes</taxon>
    </lineage>
</organism>
<reference evidence="1" key="1">
    <citation type="submission" date="2018-05" db="EMBL/GenBank/DDBJ databases">
        <authorList>
            <person name="Lanie J.A."/>
            <person name="Ng W.-L."/>
            <person name="Kazmierczak K.M."/>
            <person name="Andrzejewski T.M."/>
            <person name="Davidsen T.M."/>
            <person name="Wayne K.J."/>
            <person name="Tettelin H."/>
            <person name="Glass J.I."/>
            <person name="Rusch D."/>
            <person name="Podicherti R."/>
            <person name="Tsui H.-C.T."/>
            <person name="Winkler M.E."/>
        </authorList>
    </citation>
    <scope>NUCLEOTIDE SEQUENCE</scope>
</reference>
<protein>
    <submittedName>
        <fullName evidence="1">Uncharacterized protein</fullName>
    </submittedName>
</protein>
<dbReference type="AlphaFoldDB" id="A0A383DC11"/>
<accession>A0A383DC11</accession>
<sequence>VIDTASTLSNLPNGVRHPYTALLGSLPRMIDRALVETVELPVIVTAWRHAVENESRELAALDQATLVRPDFADHVEVSRKLGNEFLS</sequence>
<proteinExistence type="predicted"/>
<evidence type="ECO:0000313" key="1">
    <source>
        <dbReference type="EMBL" id="SVE42046.1"/>
    </source>
</evidence>